<feature type="domain" description="Teneurin-like YD-shell" evidence="5">
    <location>
        <begin position="428"/>
        <end position="579"/>
    </location>
</feature>
<dbReference type="InterPro" id="IPR056823">
    <property type="entry name" value="TEN-like_YD-shell"/>
</dbReference>
<feature type="domain" description="Teneurin-like YD-shell" evidence="5">
    <location>
        <begin position="1197"/>
        <end position="1440"/>
    </location>
</feature>
<name>A0ABY9TQX5_9GAMM</name>
<dbReference type="NCBIfam" id="TIGR01643">
    <property type="entry name" value="YD_repeat_2x"/>
    <property type="match status" value="2"/>
</dbReference>
<dbReference type="PANTHER" id="PTHR32305:SF15">
    <property type="entry name" value="PROTEIN RHSA-RELATED"/>
    <property type="match status" value="1"/>
</dbReference>
<keyword evidence="3" id="KW-0472">Membrane</keyword>
<sequence>MRPIFYGSCYPTTRLLFIRLFILIAMLFSIAANAVQPFHKPLGSLRGYEDEDHVANSGTEWTKRPIYTVSAGSPARINSHVSRKIEIIDYGIASGDEIIWKLIEPDGNVIDDGGIKWTGTCWIELFDISCMKPGWWVESAHFVGNQVGTWTIETYDVSAGIETLVTAESFEVKGRAMQITNGANLTVYENDNSIEPLALKLIDYDNVSGTPNKLVTFEVIARPKGKESGGLNYIFKQGTSGSKIDSIEATTNFEGIAKVFFESGNKYGTYTIKATSYWAPENPVEFQVTVKQGKDPDKEEDLITELIATGRNNGKTDQCDGMVGNPINVITGNKFQQEIDFQGEGFMPLDFVRYYNSLSNQSSGFGPKWSHTYSRFIRTSTAEINGELLTLAKLHRDDGKVITFYKDRKSWIAVYADVRSTLSFSSKKWRFETLQNTVEVYDQSGKLESITHLDGNAYTLEYNDSNKLQYVTNPSGKRLSFEYGDDGKIDHVHSGFSREYRYSSRGNGMLTKALPSIFGGDHRNYFYEDEKFSSLLTGLSINSDDHMSTWQYNERGLAISSFHGDNQDLVNVEYRNNGSRTVTHGNGDVTQYQAIGQLGLGLLTDVDGPTCNSGASSEKTFNYDPNTNNLLSKTIDGVTTAYGDYDENGNPGYIINALGTVNERRTDFTYDASFVTKLSHVIQQSVSGGEQISHFTYDEYGHLLQQRLQGYKPDGSPIERVVSYQYNGPLGQLSSIDGPRTGVNDSYQFNFHPLAENDSNSAGLKDIVGPDGTLIKANVNYHYSGKVQSYTASNGLTVEYTYQRFVPELESYTETVEDVRRTTFITYIANSLIETITTGYGSEDATTLTFTYDIAQRLSKVSNSLGHYIEFVLDDQSNVIAENTYDESGTLQQQITNVYDNYKHLSKQTSANQMVDSIYSTDGRLLLQTDGNNVTSSFSYDELKRLTTISKDVNGTNPATANSENHFTYDANNRPTSVTDANGNTTNYSYDDVGNLLSETSPDTGISTFSYDAAGNRISVRDAKLQAFIYQFDAYNRVLNTDTLGSSNDITYFYDLCTNGIGKLCKVSKGGSEVSYTYNAFGEVTSQSQTIGNIITTVNYGYDLHGRIESITYPSGSVISYSYDMVGNIQAMDLTQNGSTQNIISDATYTFSGLLTNLNFANGLNLNKSYDLAGRTTNLTNGPLGLQHSFDGAANMLSQSNYQFSYDALNRLEVADTINGLQGFTYDKNSNRLTFTKNTIQTQYGVAIGSNLLASINALIINYDANGNRLNRNGQALQYSPYNQLSQITNVAQYKYNGLGQRIQKTLLPSSETTTFAYDLTGQLLVEIDDNGIVTGEHIYLGTMPIAILKHQANSSELFYVHTDHLNTPRAITNIDKVEIWQWQSDPFGNGLANSDVNLDGTTFDYNKRFPGQYYDGESGLHYNYYRDYDPTTGRYIQSDPIGLNGGMNTFGYVGGNPLKYTDPLGLCADMSFMNDNFAFAKMFGFDSISEADNSMRVAAHQIGRDIDQQMTLSNASLVAGLMPGGALPSLGFAALDLVVNGNKKDLVSAGMSAGTEAAMNTYFTRGGNIPLKGKMGVLKQVGTHVLQLVVGNAAGEKCKCE</sequence>
<dbReference type="Pfam" id="PF20148">
    <property type="entry name" value="DUF6531"/>
    <property type="match status" value="1"/>
</dbReference>
<dbReference type="InterPro" id="IPR031325">
    <property type="entry name" value="RHS_repeat"/>
</dbReference>
<dbReference type="Proteomes" id="UP001258994">
    <property type="component" value="Chromosome"/>
</dbReference>
<feature type="region of interest" description="Disordered" evidence="2">
    <location>
        <begin position="955"/>
        <end position="984"/>
    </location>
</feature>
<dbReference type="NCBIfam" id="TIGR03696">
    <property type="entry name" value="Rhs_assc_core"/>
    <property type="match status" value="1"/>
</dbReference>
<dbReference type="Pfam" id="PF25023">
    <property type="entry name" value="TEN_YD-shell"/>
    <property type="match status" value="3"/>
</dbReference>
<gene>
    <name evidence="6" type="ORF">RGQ13_13955</name>
</gene>
<protein>
    <submittedName>
        <fullName evidence="6">RHS repeat-associated core domain-containing protein</fullName>
    </submittedName>
</protein>
<reference evidence="7" key="1">
    <citation type="submission" date="2023-09" db="EMBL/GenBank/DDBJ databases">
        <authorList>
            <person name="Li S."/>
            <person name="Li X."/>
            <person name="Zhang C."/>
            <person name="Zhao Z."/>
        </authorList>
    </citation>
    <scope>NUCLEOTIDE SEQUENCE [LARGE SCALE GENOMIC DNA]</scope>
    <source>
        <strain evidence="7">SQ149</strain>
    </source>
</reference>
<dbReference type="PANTHER" id="PTHR32305">
    <property type="match status" value="1"/>
</dbReference>
<dbReference type="Pfam" id="PF05593">
    <property type="entry name" value="RHS_repeat"/>
    <property type="match status" value="1"/>
</dbReference>
<feature type="domain" description="Teneurin-like YD-shell" evidence="5">
    <location>
        <begin position="1035"/>
        <end position="1130"/>
    </location>
</feature>
<dbReference type="EMBL" id="CP134145">
    <property type="protein sequence ID" value="WNC71221.1"/>
    <property type="molecule type" value="Genomic_DNA"/>
</dbReference>
<keyword evidence="1" id="KW-0677">Repeat</keyword>
<dbReference type="InterPro" id="IPR006530">
    <property type="entry name" value="YD"/>
</dbReference>
<evidence type="ECO:0000256" key="2">
    <source>
        <dbReference type="SAM" id="MobiDB-lite"/>
    </source>
</evidence>
<feature type="transmembrane region" description="Helical" evidence="3">
    <location>
        <begin position="16"/>
        <end position="35"/>
    </location>
</feature>
<dbReference type="InterPro" id="IPR050708">
    <property type="entry name" value="T6SS_VgrG/RHS"/>
</dbReference>
<dbReference type="Gene3D" id="2.180.10.10">
    <property type="entry name" value="RHS repeat-associated core"/>
    <property type="match status" value="3"/>
</dbReference>
<evidence type="ECO:0000313" key="7">
    <source>
        <dbReference type="Proteomes" id="UP001258994"/>
    </source>
</evidence>
<dbReference type="RefSeq" id="WP_348390356.1">
    <property type="nucleotide sequence ID" value="NZ_CP134145.1"/>
</dbReference>
<evidence type="ECO:0000259" key="5">
    <source>
        <dbReference type="Pfam" id="PF25023"/>
    </source>
</evidence>
<dbReference type="InterPro" id="IPR022385">
    <property type="entry name" value="Rhs_assc_core"/>
</dbReference>
<keyword evidence="7" id="KW-1185">Reference proteome</keyword>
<keyword evidence="3" id="KW-0812">Transmembrane</keyword>
<keyword evidence="3" id="KW-1133">Transmembrane helix</keyword>
<accession>A0ABY9TQX5</accession>
<feature type="domain" description="DUF6531" evidence="4">
    <location>
        <begin position="324"/>
        <end position="404"/>
    </location>
</feature>
<organism evidence="6 7">
    <name type="scientific">Thalassotalea psychrophila</name>
    <dbReference type="NCBI Taxonomy" id="3065647"/>
    <lineage>
        <taxon>Bacteria</taxon>
        <taxon>Pseudomonadati</taxon>
        <taxon>Pseudomonadota</taxon>
        <taxon>Gammaproteobacteria</taxon>
        <taxon>Alteromonadales</taxon>
        <taxon>Colwelliaceae</taxon>
        <taxon>Thalassotalea</taxon>
    </lineage>
</organism>
<evidence type="ECO:0000256" key="1">
    <source>
        <dbReference type="ARBA" id="ARBA00022737"/>
    </source>
</evidence>
<evidence type="ECO:0000256" key="3">
    <source>
        <dbReference type="SAM" id="Phobius"/>
    </source>
</evidence>
<evidence type="ECO:0000313" key="6">
    <source>
        <dbReference type="EMBL" id="WNC71221.1"/>
    </source>
</evidence>
<evidence type="ECO:0000259" key="4">
    <source>
        <dbReference type="Pfam" id="PF20148"/>
    </source>
</evidence>
<proteinExistence type="predicted"/>
<dbReference type="InterPro" id="IPR045351">
    <property type="entry name" value="DUF6531"/>
</dbReference>